<protein>
    <submittedName>
        <fullName evidence="2">Glycosyltransferase family 2 protein</fullName>
    </submittedName>
</protein>
<feature type="transmembrane region" description="Helical" evidence="1">
    <location>
        <begin position="442"/>
        <end position="462"/>
    </location>
</feature>
<keyword evidence="1" id="KW-1133">Transmembrane helix</keyword>
<dbReference type="PANTHER" id="PTHR36851:SF1">
    <property type="entry name" value="GLYCO_TRANS_2-LIKE DOMAIN-CONTAINING PROTEIN"/>
    <property type="match status" value="1"/>
</dbReference>
<feature type="transmembrane region" description="Helical" evidence="1">
    <location>
        <begin position="392"/>
        <end position="422"/>
    </location>
</feature>
<dbReference type="EMBL" id="CP066690">
    <property type="protein sequence ID" value="QQG45598.1"/>
    <property type="molecule type" value="Genomic_DNA"/>
</dbReference>
<name>A0A7T5RK58_9BACT</name>
<organism evidence="2 3">
    <name type="scientific">Candidatus Sungiibacteriota bacterium</name>
    <dbReference type="NCBI Taxonomy" id="2750080"/>
    <lineage>
        <taxon>Bacteria</taxon>
        <taxon>Candidatus Sungiibacteriota</taxon>
    </lineage>
</organism>
<feature type="transmembrane region" description="Helical" evidence="1">
    <location>
        <begin position="51"/>
        <end position="73"/>
    </location>
</feature>
<reference evidence="2 3" key="1">
    <citation type="submission" date="2020-07" db="EMBL/GenBank/DDBJ databases">
        <title>Huge and variable diversity of episymbiotic CPR bacteria and DPANN archaea in groundwater ecosystems.</title>
        <authorList>
            <person name="He C.Y."/>
            <person name="Keren R."/>
            <person name="Whittaker M."/>
            <person name="Farag I.F."/>
            <person name="Doudna J."/>
            <person name="Cate J.H.D."/>
            <person name="Banfield J.F."/>
        </authorList>
    </citation>
    <scope>NUCLEOTIDE SEQUENCE [LARGE SCALE GENOMIC DNA]</scope>
    <source>
        <strain evidence="2">NC_groundwater_541_Ag_S-0.1um_46_50</strain>
    </source>
</reference>
<gene>
    <name evidence="2" type="ORF">HYW89_01590</name>
</gene>
<dbReference type="Gene3D" id="3.90.550.10">
    <property type="entry name" value="Spore Coat Polysaccharide Biosynthesis Protein SpsA, Chain A"/>
    <property type="match status" value="1"/>
</dbReference>
<dbReference type="PANTHER" id="PTHR36851">
    <property type="entry name" value="UNNAMED PRODUCT"/>
    <property type="match status" value="1"/>
</dbReference>
<keyword evidence="1" id="KW-0472">Membrane</keyword>
<proteinExistence type="predicted"/>
<sequence length="528" mass="61369">MEKKNYFRLGRAADVSLARGYYLFRFLETVPGIMLWATLAGIIFISWRAPAAASLFIVIFDAYWLLKTIFLSWHLRASYKKMKQHLKLDWLAKLEEIRAYNPQLKVENWRDIYHLVILPFYKEPYGVVRGSLEAIQQAHYPKDKIILVLGVEERAGEEARFIASRLGQEFSRSFFKFIISEHPTDIAGEIPGKGANETWAAREAKEKIIDSLGIQYEQVLVSSFDIDTRIYPHYFGVITYHYLTTAHPLRSSYQPIPIYNNNIWDAPFFSRVVASSGTFWQMMQQARAERLSTFSSHSIPLKPLVEMNYWQTNIVSEDSRIFWQSLLFYDGDWRTVPLFYPVSMDANVGRTLGETVKNVYKQQRRWGWGVENFPYLVFGFLKNKKISFRPKLYWSFVQLEGFWSWATNALIIFLLGWLPLILGGAKFNVTVLSYNLPRITRLLMTLSMAGIITSAIISSSLLPPRPPHKKKYLWLSMILQWAFLPLTIITFGSVPGIDAQTRLMLGKYMSFWVTPKLRNPRSNQHQSL</sequence>
<feature type="transmembrane region" description="Helical" evidence="1">
    <location>
        <begin position="21"/>
        <end position="45"/>
    </location>
</feature>
<dbReference type="GO" id="GO:0016740">
    <property type="term" value="F:transferase activity"/>
    <property type="evidence" value="ECO:0007669"/>
    <property type="project" value="UniProtKB-KW"/>
</dbReference>
<dbReference type="AlphaFoldDB" id="A0A7T5RK58"/>
<keyword evidence="2" id="KW-0808">Transferase</keyword>
<accession>A0A7T5RK58</accession>
<dbReference type="InterPro" id="IPR029044">
    <property type="entry name" value="Nucleotide-diphossugar_trans"/>
</dbReference>
<evidence type="ECO:0000313" key="3">
    <source>
        <dbReference type="Proteomes" id="UP000595618"/>
    </source>
</evidence>
<dbReference type="Proteomes" id="UP000595618">
    <property type="component" value="Chromosome"/>
</dbReference>
<keyword evidence="1" id="KW-0812">Transmembrane</keyword>
<feature type="transmembrane region" description="Helical" evidence="1">
    <location>
        <begin position="474"/>
        <end position="494"/>
    </location>
</feature>
<evidence type="ECO:0000313" key="2">
    <source>
        <dbReference type="EMBL" id="QQG45598.1"/>
    </source>
</evidence>
<evidence type="ECO:0000256" key="1">
    <source>
        <dbReference type="SAM" id="Phobius"/>
    </source>
</evidence>